<organism evidence="5 6">
    <name type="scientific">Eiseniibacteriota bacterium</name>
    <dbReference type="NCBI Taxonomy" id="2212470"/>
    <lineage>
        <taxon>Bacteria</taxon>
        <taxon>Candidatus Eiseniibacteriota</taxon>
    </lineage>
</organism>
<reference evidence="5 6" key="1">
    <citation type="journal article" date="2019" name="Nat. Microbiol.">
        <title>Mediterranean grassland soil C-N compound turnover is dependent on rainfall and depth, and is mediated by genomically divergent microorganisms.</title>
        <authorList>
            <person name="Diamond S."/>
            <person name="Andeer P.F."/>
            <person name="Li Z."/>
            <person name="Crits-Christoph A."/>
            <person name="Burstein D."/>
            <person name="Anantharaman K."/>
            <person name="Lane K.R."/>
            <person name="Thomas B.C."/>
            <person name="Pan C."/>
            <person name="Northen T.R."/>
            <person name="Banfield J.F."/>
        </authorList>
    </citation>
    <scope>NUCLEOTIDE SEQUENCE [LARGE SCALE GENOMIC DNA]</scope>
    <source>
        <strain evidence="5">WS_9</strain>
    </source>
</reference>
<dbReference type="PANTHER" id="PTHR12599:SF0">
    <property type="entry name" value="PTERIN-4-ALPHA-CARBINOLAMINE DEHYDRATASE"/>
    <property type="match status" value="1"/>
</dbReference>
<name>A0A538TUT3_UNCEI</name>
<dbReference type="EC" id="4.2.1.96" evidence="4"/>
<proteinExistence type="inferred from homology"/>
<evidence type="ECO:0000313" key="6">
    <source>
        <dbReference type="Proteomes" id="UP000317691"/>
    </source>
</evidence>
<dbReference type="Pfam" id="PF01329">
    <property type="entry name" value="Pterin_4a"/>
    <property type="match status" value="1"/>
</dbReference>
<dbReference type="GO" id="GO:0006729">
    <property type="term" value="P:tetrahydrobiopterin biosynthetic process"/>
    <property type="evidence" value="ECO:0007669"/>
    <property type="project" value="InterPro"/>
</dbReference>
<evidence type="ECO:0000256" key="1">
    <source>
        <dbReference type="ARBA" id="ARBA00001554"/>
    </source>
</evidence>
<dbReference type="InterPro" id="IPR036428">
    <property type="entry name" value="PCD_sf"/>
</dbReference>
<evidence type="ECO:0000256" key="3">
    <source>
        <dbReference type="ARBA" id="ARBA00023239"/>
    </source>
</evidence>
<comment type="caution">
    <text evidence="5">The sequence shown here is derived from an EMBL/GenBank/DDBJ whole genome shotgun (WGS) entry which is preliminary data.</text>
</comment>
<dbReference type="AlphaFoldDB" id="A0A538TUT3"/>
<evidence type="ECO:0000256" key="2">
    <source>
        <dbReference type="ARBA" id="ARBA00006472"/>
    </source>
</evidence>
<dbReference type="CDD" id="cd00488">
    <property type="entry name" value="PCD_DCoH"/>
    <property type="match status" value="1"/>
</dbReference>
<evidence type="ECO:0000313" key="5">
    <source>
        <dbReference type="EMBL" id="TMQ67384.1"/>
    </source>
</evidence>
<dbReference type="Gene3D" id="3.30.1360.20">
    <property type="entry name" value="Transcriptional coactivator/pterin dehydratase"/>
    <property type="match status" value="1"/>
</dbReference>
<dbReference type="NCBIfam" id="NF002017">
    <property type="entry name" value="PRK00823.1-2"/>
    <property type="match status" value="1"/>
</dbReference>
<dbReference type="GO" id="GO:0008124">
    <property type="term" value="F:4-alpha-hydroxytetrahydrobiopterin dehydratase activity"/>
    <property type="evidence" value="ECO:0007669"/>
    <property type="project" value="UniProtKB-UniRule"/>
</dbReference>
<dbReference type="InterPro" id="IPR001533">
    <property type="entry name" value="Pterin_deHydtase"/>
</dbReference>
<evidence type="ECO:0000256" key="4">
    <source>
        <dbReference type="HAMAP-Rule" id="MF_00434"/>
    </source>
</evidence>
<dbReference type="EMBL" id="VBOZ01000001">
    <property type="protein sequence ID" value="TMQ67384.1"/>
    <property type="molecule type" value="Genomic_DNA"/>
</dbReference>
<accession>A0A538TUT3</accession>
<comment type="catalytic activity">
    <reaction evidence="1 4">
        <text>(4aS,6R)-4a-hydroxy-L-erythro-5,6,7,8-tetrahydrobiopterin = (6R)-L-erythro-6,7-dihydrobiopterin + H2O</text>
        <dbReference type="Rhea" id="RHEA:11920"/>
        <dbReference type="ChEBI" id="CHEBI:15377"/>
        <dbReference type="ChEBI" id="CHEBI:15642"/>
        <dbReference type="ChEBI" id="CHEBI:43120"/>
        <dbReference type="EC" id="4.2.1.96"/>
    </reaction>
</comment>
<keyword evidence="3 4" id="KW-0456">Lyase</keyword>
<comment type="similarity">
    <text evidence="2 4">Belongs to the pterin-4-alpha-carbinolamine dehydratase family.</text>
</comment>
<protein>
    <recommendedName>
        <fullName evidence="4">Putative pterin-4-alpha-carbinolamine dehydratase</fullName>
        <shortName evidence="4">PHS</shortName>
        <ecNumber evidence="4">4.2.1.96</ecNumber>
    </recommendedName>
    <alternativeName>
        <fullName evidence="4">4-alpha-hydroxy-tetrahydropterin dehydratase</fullName>
    </alternativeName>
    <alternativeName>
        <fullName evidence="4">Pterin carbinolamine dehydratase</fullName>
        <shortName evidence="4">PCD</shortName>
    </alternativeName>
</protein>
<dbReference type="HAMAP" id="MF_00434">
    <property type="entry name" value="Pterin_4_alpha"/>
    <property type="match status" value="1"/>
</dbReference>
<dbReference type="PANTHER" id="PTHR12599">
    <property type="entry name" value="PTERIN-4-ALPHA-CARBINOLAMINE DEHYDRATASE"/>
    <property type="match status" value="1"/>
</dbReference>
<sequence length="99" mass="10683">MAKLTEAEIKAALQELPGWVNQDGKLTKTFSHASFPEAIVFVNAVAHLAELANHHPDIDVRYSNITLSLVTHDQGGITQKDAALAKQVEAIRKKAGVLA</sequence>
<dbReference type="SUPFAM" id="SSF55248">
    <property type="entry name" value="PCD-like"/>
    <property type="match status" value="1"/>
</dbReference>
<gene>
    <name evidence="5" type="ORF">E6K79_00275</name>
</gene>
<dbReference type="Proteomes" id="UP000317691">
    <property type="component" value="Unassembled WGS sequence"/>
</dbReference>